<reference evidence="3" key="1">
    <citation type="submission" date="2017-09" db="EMBL/GenBank/DDBJ databases">
        <authorList>
            <person name="Varghese N."/>
            <person name="Submissions S."/>
        </authorList>
    </citation>
    <scope>NUCLEOTIDE SEQUENCE [LARGE SCALE GENOMIC DNA]</scope>
    <source>
        <strain evidence="3">CGMCC 1.12641</strain>
    </source>
</reference>
<dbReference type="PANTHER" id="PTHR43317:SF1">
    <property type="entry name" value="THERMOSPERMINE SYNTHASE ACAULIS5"/>
    <property type="match status" value="1"/>
</dbReference>
<dbReference type="Gene3D" id="3.40.50.150">
    <property type="entry name" value="Vaccinia Virus protein VP39"/>
    <property type="match status" value="1"/>
</dbReference>
<dbReference type="PANTHER" id="PTHR43317">
    <property type="entry name" value="THERMOSPERMINE SYNTHASE ACAULIS5"/>
    <property type="match status" value="1"/>
</dbReference>
<keyword evidence="2" id="KW-0489">Methyltransferase</keyword>
<gene>
    <name evidence="2" type="ORF">SAMN06296241_1459</name>
</gene>
<dbReference type="GO" id="GO:0008168">
    <property type="term" value="F:methyltransferase activity"/>
    <property type="evidence" value="ECO:0007669"/>
    <property type="project" value="UniProtKB-KW"/>
</dbReference>
<evidence type="ECO:0000313" key="3">
    <source>
        <dbReference type="Proteomes" id="UP000219193"/>
    </source>
</evidence>
<organism evidence="2 3">
    <name type="scientific">Salinimicrobium sediminis</name>
    <dbReference type="NCBI Taxonomy" id="1343891"/>
    <lineage>
        <taxon>Bacteria</taxon>
        <taxon>Pseudomonadati</taxon>
        <taxon>Bacteroidota</taxon>
        <taxon>Flavobacteriia</taxon>
        <taxon>Flavobacteriales</taxon>
        <taxon>Flavobacteriaceae</taxon>
        <taxon>Salinimicrobium</taxon>
    </lineage>
</organism>
<dbReference type="GO" id="GO:0032259">
    <property type="term" value="P:methylation"/>
    <property type="evidence" value="ECO:0007669"/>
    <property type="project" value="UniProtKB-KW"/>
</dbReference>
<dbReference type="AlphaFoldDB" id="A0A285X683"/>
<evidence type="ECO:0000313" key="2">
    <source>
        <dbReference type="EMBL" id="SOC79919.1"/>
    </source>
</evidence>
<dbReference type="CDD" id="cd02440">
    <property type="entry name" value="AdoMet_MTases"/>
    <property type="match status" value="1"/>
</dbReference>
<dbReference type="RefSeq" id="WP_097055618.1">
    <property type="nucleotide sequence ID" value="NZ_OCMF01000001.1"/>
</dbReference>
<dbReference type="GO" id="GO:0006596">
    <property type="term" value="P:polyamine biosynthetic process"/>
    <property type="evidence" value="ECO:0007669"/>
    <property type="project" value="UniProtKB-KW"/>
</dbReference>
<dbReference type="InterPro" id="IPR029063">
    <property type="entry name" value="SAM-dependent_MTases_sf"/>
</dbReference>
<sequence>MKKSLSYLWPLTKSYESHYNGKLEVTWINGRKVLDSQHANYSYGPLQEVLDLGLAEIRADRAAPILLLGLGGGSAIPLLRKKYNYYGKITAVELDASIIEIAKTEFSIEEHQPLEIICADAEDFVNTTSGKFGLIIIDLFLDLRVPEKFFSQLFWQNISRLLRPEGKVLFNAGINSAHEVQIDNLLENAGFDLNFRKKEEVYGSNTLLFAERN</sequence>
<evidence type="ECO:0000256" key="1">
    <source>
        <dbReference type="ARBA" id="ARBA00023115"/>
    </source>
</evidence>
<protein>
    <submittedName>
        <fullName evidence="2">Methyltransferase domain-containing protein</fullName>
    </submittedName>
</protein>
<dbReference type="Proteomes" id="UP000219193">
    <property type="component" value="Unassembled WGS sequence"/>
</dbReference>
<dbReference type="Pfam" id="PF01564">
    <property type="entry name" value="Spermine_synth"/>
    <property type="match status" value="1"/>
</dbReference>
<name>A0A285X683_9FLAO</name>
<accession>A0A285X683</accession>
<dbReference type="NCBIfam" id="NF037959">
    <property type="entry name" value="MFS_SpdSyn"/>
    <property type="match status" value="1"/>
</dbReference>
<proteinExistence type="predicted"/>
<keyword evidence="2" id="KW-0808">Transferase</keyword>
<keyword evidence="1" id="KW-0620">Polyamine biosynthesis</keyword>
<dbReference type="EMBL" id="OCMF01000001">
    <property type="protein sequence ID" value="SOC79919.1"/>
    <property type="molecule type" value="Genomic_DNA"/>
</dbReference>
<dbReference type="SUPFAM" id="SSF53335">
    <property type="entry name" value="S-adenosyl-L-methionine-dependent methyltransferases"/>
    <property type="match status" value="1"/>
</dbReference>
<keyword evidence="3" id="KW-1185">Reference proteome</keyword>
<dbReference type="OrthoDB" id="650847at2"/>